<dbReference type="EMBL" id="JBGEWD010000001">
    <property type="protein sequence ID" value="MEY7998836.1"/>
    <property type="molecule type" value="Genomic_DNA"/>
</dbReference>
<dbReference type="InterPro" id="IPR002831">
    <property type="entry name" value="Tscrpt_reg_TrmB_N"/>
</dbReference>
<gene>
    <name evidence="3" type="ORF">AB8U03_01265</name>
</gene>
<dbReference type="CDD" id="cd09124">
    <property type="entry name" value="PLDc_like_TrmB_middle"/>
    <property type="match status" value="1"/>
</dbReference>
<dbReference type="Pfam" id="PF01978">
    <property type="entry name" value="TrmB"/>
    <property type="match status" value="1"/>
</dbReference>
<organism evidence="3 4">
    <name type="scientific">Clostridium moutaii</name>
    <dbReference type="NCBI Taxonomy" id="3240932"/>
    <lineage>
        <taxon>Bacteria</taxon>
        <taxon>Bacillati</taxon>
        <taxon>Bacillota</taxon>
        <taxon>Clostridia</taxon>
        <taxon>Eubacteriales</taxon>
        <taxon>Clostridiaceae</taxon>
        <taxon>Clostridium</taxon>
    </lineage>
</organism>
<comment type="caution">
    <text evidence="3">The sequence shown here is derived from an EMBL/GenBank/DDBJ whole genome shotgun (WGS) entry which is preliminary data.</text>
</comment>
<feature type="domain" description="Transcription regulator TrmB C-terminal" evidence="2">
    <location>
        <begin position="111"/>
        <end position="228"/>
    </location>
</feature>
<dbReference type="Proteomes" id="UP001564657">
    <property type="component" value="Unassembled WGS sequence"/>
</dbReference>
<dbReference type="PANTHER" id="PTHR34293:SF1">
    <property type="entry name" value="HTH-TYPE TRANSCRIPTIONAL REGULATOR TRMBL2"/>
    <property type="match status" value="1"/>
</dbReference>
<dbReference type="RefSeq" id="WP_369702716.1">
    <property type="nucleotide sequence ID" value="NZ_JBGEWD010000001.1"/>
</dbReference>
<feature type="domain" description="Transcription regulator TrmB N-terminal" evidence="1">
    <location>
        <begin position="13"/>
        <end position="76"/>
    </location>
</feature>
<evidence type="ECO:0000259" key="1">
    <source>
        <dbReference type="Pfam" id="PF01978"/>
    </source>
</evidence>
<evidence type="ECO:0000259" key="2">
    <source>
        <dbReference type="Pfam" id="PF11495"/>
    </source>
</evidence>
<dbReference type="Gene3D" id="3.30.870.10">
    <property type="entry name" value="Endonuclease Chain A"/>
    <property type="match status" value="1"/>
</dbReference>
<evidence type="ECO:0000313" key="3">
    <source>
        <dbReference type="EMBL" id="MEY7998836.1"/>
    </source>
</evidence>
<dbReference type="Pfam" id="PF11495">
    <property type="entry name" value="Regulator_TrmB"/>
    <property type="match status" value="1"/>
</dbReference>
<protein>
    <submittedName>
        <fullName evidence="3">TrmB family transcriptional regulator</fullName>
    </submittedName>
</protein>
<dbReference type="SUPFAM" id="SSF56024">
    <property type="entry name" value="Phospholipase D/nuclease"/>
    <property type="match status" value="1"/>
</dbReference>
<dbReference type="InterPro" id="IPR021586">
    <property type="entry name" value="Tscrpt_reg_TrmB_C"/>
</dbReference>
<dbReference type="SUPFAM" id="SSF46785">
    <property type="entry name" value="Winged helix' DNA-binding domain"/>
    <property type="match status" value="1"/>
</dbReference>
<dbReference type="Gene3D" id="1.10.10.10">
    <property type="entry name" value="Winged helix-like DNA-binding domain superfamily/Winged helix DNA-binding domain"/>
    <property type="match status" value="1"/>
</dbReference>
<accession>A0ABV4BJ63</accession>
<dbReference type="InterPro" id="IPR036388">
    <property type="entry name" value="WH-like_DNA-bd_sf"/>
</dbReference>
<proteinExistence type="predicted"/>
<dbReference type="PANTHER" id="PTHR34293">
    <property type="entry name" value="HTH-TYPE TRANSCRIPTIONAL REGULATOR TRMBL2"/>
    <property type="match status" value="1"/>
</dbReference>
<name>A0ABV4BJ63_9CLOT</name>
<keyword evidence="4" id="KW-1185">Reference proteome</keyword>
<reference evidence="3 4" key="1">
    <citation type="submission" date="2024-08" db="EMBL/GenBank/DDBJ databases">
        <title>Clostridium lapicellarii sp. nov., and Clostridium renhuaiense sp. nov., two species isolated from the mud in a fermentation cellar used for producing sauce-flavour Chinese liquors.</title>
        <authorList>
            <person name="Yang F."/>
            <person name="Wang H."/>
            <person name="Chen L.Q."/>
            <person name="Zhou N."/>
            <person name="Lu J.J."/>
            <person name="Pu X.X."/>
            <person name="Wan B."/>
            <person name="Wang L."/>
            <person name="Liu S.J."/>
        </authorList>
    </citation>
    <scope>NUCLEOTIDE SEQUENCE [LARGE SCALE GENOMIC DNA]</scope>
    <source>
        <strain evidence="3 4">MT-5</strain>
    </source>
</reference>
<evidence type="ECO:0000313" key="4">
    <source>
        <dbReference type="Proteomes" id="UP001564657"/>
    </source>
</evidence>
<dbReference type="InterPro" id="IPR051797">
    <property type="entry name" value="TrmB-like"/>
</dbReference>
<sequence length="267" mass="31070">MELKNELISKLVKVGLNKYEAMIYLTLLQSQEITAYEASKRSGVPQSKVYDTIKSLLNKNIITKNGLNPSKYIAISLAEFLNIYKNDTNSTIDYLQNNINNIKDLASINYLWHFDDTEQIKTKIKSMLKNAKKSIYLDIWNTDYNYFYKDLLDAKKRGIKMVSVLYGKVNEIGEVFYHEMDGMEEDAALNGRWLSLVVDHNECLFSIFQNSDTSYCIWTQNKPFMLVTECFITHDIFISQIYSKHKKELDQEFGPNLKKIRDSLEIG</sequence>
<dbReference type="InterPro" id="IPR036390">
    <property type="entry name" value="WH_DNA-bd_sf"/>
</dbReference>